<dbReference type="InParanoid" id="A0A6J2XL43"/>
<dbReference type="RefSeq" id="XP_030751811.1">
    <property type="nucleotide sequence ID" value="XM_030895951.1"/>
</dbReference>
<dbReference type="SUPFAM" id="SSF53335">
    <property type="entry name" value="S-adenosyl-L-methionine-dependent methyltransferases"/>
    <property type="match status" value="1"/>
</dbReference>
<dbReference type="KEGG" id="soy:115879241"/>
<dbReference type="Proteomes" id="UP000504635">
    <property type="component" value="Unplaced"/>
</dbReference>
<organism evidence="1 2">
    <name type="scientific">Sitophilus oryzae</name>
    <name type="common">Rice weevil</name>
    <name type="synonym">Curculio oryzae</name>
    <dbReference type="NCBI Taxonomy" id="7048"/>
    <lineage>
        <taxon>Eukaryota</taxon>
        <taxon>Metazoa</taxon>
        <taxon>Ecdysozoa</taxon>
        <taxon>Arthropoda</taxon>
        <taxon>Hexapoda</taxon>
        <taxon>Insecta</taxon>
        <taxon>Pterygota</taxon>
        <taxon>Neoptera</taxon>
        <taxon>Endopterygota</taxon>
        <taxon>Coleoptera</taxon>
        <taxon>Polyphaga</taxon>
        <taxon>Cucujiformia</taxon>
        <taxon>Curculionidae</taxon>
        <taxon>Dryophthorinae</taxon>
        <taxon>Sitophilus</taxon>
    </lineage>
</organism>
<sequence length="341" mass="38649">MHNSPSPPHGTSILEQASVYAAKKKKEVREKEEGILKNIEEFSLADQELLLNVTVNSDLVLKYPLKLEYQKAFLKLILGKLEKGNLKGSIEIHDDFYSAYGRIISRNESNSEYFKHYVVDTDVISLKENINLISEGTTGLKTWQASLALSEWALKNKNYLKDKTILELGSGIGLTGLVIALKCIPKKYIFSDCHISVLKNLCQNIVTNTSENRDNFRLEDNVVLEVELKSSVKLSALNLPWEEVDLSICNKIGNIDIILAADVVYDSDLFSSLLNSLQCFAKYCKTKDIIFACTERNPETLNSFLKCIGEHFVVTEEKCPAQQHFIWSPTPQVKFFRFILK</sequence>
<dbReference type="AlphaFoldDB" id="A0A6J2XL43"/>
<dbReference type="PANTHER" id="PTHR14614:SF130">
    <property type="entry name" value="PROTEIN-LYSINE N-METHYLTRANSFERASE EEF2KMT"/>
    <property type="match status" value="1"/>
</dbReference>
<evidence type="ECO:0000313" key="1">
    <source>
        <dbReference type="Proteomes" id="UP000504635"/>
    </source>
</evidence>
<evidence type="ECO:0000313" key="2">
    <source>
        <dbReference type="RefSeq" id="XP_030751811.1"/>
    </source>
</evidence>
<name>A0A6J2XL43_SITOR</name>
<dbReference type="FunCoup" id="A0A6J2XL43">
    <property type="interactions" value="1132"/>
</dbReference>
<proteinExistence type="predicted"/>
<protein>
    <submittedName>
        <fullName evidence="2">Protein-lysine N-methyltransferase EEF2KMT</fullName>
    </submittedName>
</protein>
<reference evidence="2" key="1">
    <citation type="submission" date="2025-08" db="UniProtKB">
        <authorList>
            <consortium name="RefSeq"/>
        </authorList>
    </citation>
    <scope>IDENTIFICATION</scope>
    <source>
        <tissue evidence="2">Gonads</tissue>
    </source>
</reference>
<dbReference type="GeneID" id="115879241"/>
<dbReference type="PANTHER" id="PTHR14614">
    <property type="entry name" value="HEPATOCELLULAR CARCINOMA-ASSOCIATED ANTIGEN"/>
    <property type="match status" value="1"/>
</dbReference>
<dbReference type="Gene3D" id="3.40.50.150">
    <property type="entry name" value="Vaccinia Virus protein VP39"/>
    <property type="match status" value="1"/>
</dbReference>
<gene>
    <name evidence="2" type="primary">LOC115879241</name>
</gene>
<dbReference type="InterPro" id="IPR029063">
    <property type="entry name" value="SAM-dependent_MTases_sf"/>
</dbReference>
<dbReference type="OrthoDB" id="194386at2759"/>
<keyword evidence="1" id="KW-1185">Reference proteome</keyword>
<dbReference type="InterPro" id="IPR019410">
    <property type="entry name" value="Methyltransf_16"/>
</dbReference>
<accession>A0A6J2XL43</accession>
<dbReference type="Pfam" id="PF10294">
    <property type="entry name" value="Methyltransf_16"/>
    <property type="match status" value="1"/>
</dbReference>
<dbReference type="GO" id="GO:0032991">
    <property type="term" value="C:protein-containing complex"/>
    <property type="evidence" value="ECO:0007669"/>
    <property type="project" value="TreeGrafter"/>
</dbReference>